<proteinExistence type="predicted"/>
<keyword evidence="1" id="KW-0472">Membrane</keyword>
<dbReference type="GO" id="GO:0006508">
    <property type="term" value="P:proteolysis"/>
    <property type="evidence" value="ECO:0007669"/>
    <property type="project" value="UniProtKB-KW"/>
</dbReference>
<keyword evidence="1" id="KW-0812">Transmembrane</keyword>
<evidence type="ECO:0000256" key="1">
    <source>
        <dbReference type="SAM" id="Phobius"/>
    </source>
</evidence>
<dbReference type="GO" id="GO:0080120">
    <property type="term" value="P:CAAX-box protein maturation"/>
    <property type="evidence" value="ECO:0007669"/>
    <property type="project" value="UniProtKB-ARBA"/>
</dbReference>
<dbReference type="STRING" id="500610.SAMN02799615_04347"/>
<dbReference type="AlphaFoldDB" id="A0A1I2K0D3"/>
<feature type="transmembrane region" description="Helical" evidence="1">
    <location>
        <begin position="116"/>
        <end position="133"/>
    </location>
</feature>
<dbReference type="Pfam" id="PF02517">
    <property type="entry name" value="Rce1-like"/>
    <property type="match status" value="1"/>
</dbReference>
<keyword evidence="1" id="KW-1133">Transmembrane helix</keyword>
<evidence type="ECO:0000313" key="3">
    <source>
        <dbReference type="EMBL" id="SFF60294.1"/>
    </source>
</evidence>
<protein>
    <submittedName>
        <fullName evidence="3">CAAX protease self-immunity</fullName>
    </submittedName>
</protein>
<evidence type="ECO:0000313" key="4">
    <source>
        <dbReference type="Proteomes" id="UP000199477"/>
    </source>
</evidence>
<keyword evidence="3" id="KW-0378">Hydrolase</keyword>
<feature type="transmembrane region" description="Helical" evidence="1">
    <location>
        <begin position="16"/>
        <end position="32"/>
    </location>
</feature>
<dbReference type="InterPro" id="IPR003675">
    <property type="entry name" value="Rce1/LyrA-like_dom"/>
</dbReference>
<dbReference type="GO" id="GO:0004175">
    <property type="term" value="F:endopeptidase activity"/>
    <property type="evidence" value="ECO:0007669"/>
    <property type="project" value="UniProtKB-ARBA"/>
</dbReference>
<dbReference type="RefSeq" id="WP_026633424.1">
    <property type="nucleotide sequence ID" value="NZ_FONH01000037.1"/>
</dbReference>
<accession>A0A1I2K0D3</accession>
<dbReference type="Proteomes" id="UP000199477">
    <property type="component" value="Unassembled WGS sequence"/>
</dbReference>
<keyword evidence="4" id="KW-1185">Reference proteome</keyword>
<name>A0A1I2K0D3_9GAMM</name>
<keyword evidence="3" id="KW-0645">Protease</keyword>
<sequence length="224" mass="25130">MNRVLAVHADRKPSRQAYLIVLGTLCVLAAPHLGLPMFLYPIFGLGLCTVMLRYRRLGWADVGFRWRAFGIVPLIVGGALGVIYAAINYSVIGPALFRLLGERPDLTDFAFVRDHLSGYVIALVMAWLIGGFYEELVFRGFLHDAFLRHLRVSSFRPLLAFALTALIFAAYHWQLGRFGVANALVFALFAAAIRSRWPANLWYVISFHACADMSAFTLMRLGYL</sequence>
<dbReference type="EMBL" id="FONH01000037">
    <property type="protein sequence ID" value="SFF60294.1"/>
    <property type="molecule type" value="Genomic_DNA"/>
</dbReference>
<feature type="domain" description="CAAX prenyl protease 2/Lysostaphin resistance protein A-like" evidence="2">
    <location>
        <begin position="119"/>
        <end position="213"/>
    </location>
</feature>
<evidence type="ECO:0000259" key="2">
    <source>
        <dbReference type="Pfam" id="PF02517"/>
    </source>
</evidence>
<feature type="transmembrane region" description="Helical" evidence="1">
    <location>
        <begin position="201"/>
        <end position="223"/>
    </location>
</feature>
<reference evidence="4" key="1">
    <citation type="submission" date="2016-10" db="EMBL/GenBank/DDBJ databases">
        <authorList>
            <person name="Varghese N."/>
            <person name="Submissions S."/>
        </authorList>
    </citation>
    <scope>NUCLEOTIDE SEQUENCE [LARGE SCALE GENOMIC DNA]</scope>
    <source>
        <strain evidence="4">UNC178MFTsu3.1</strain>
    </source>
</reference>
<organism evidence="3 4">
    <name type="scientific">Dyella marensis</name>
    <dbReference type="NCBI Taxonomy" id="500610"/>
    <lineage>
        <taxon>Bacteria</taxon>
        <taxon>Pseudomonadati</taxon>
        <taxon>Pseudomonadota</taxon>
        <taxon>Gammaproteobacteria</taxon>
        <taxon>Lysobacterales</taxon>
        <taxon>Rhodanobacteraceae</taxon>
        <taxon>Dyella</taxon>
    </lineage>
</organism>
<gene>
    <name evidence="3" type="ORF">SAMN02799615_04347</name>
</gene>
<feature type="transmembrane region" description="Helical" evidence="1">
    <location>
        <begin position="66"/>
        <end position="87"/>
    </location>
</feature>
<feature type="transmembrane region" description="Helical" evidence="1">
    <location>
        <begin position="154"/>
        <end position="172"/>
    </location>
</feature>